<comment type="caution">
    <text evidence="2">The sequence shown here is derived from an EMBL/GenBank/DDBJ whole genome shotgun (WGS) entry which is preliminary data.</text>
</comment>
<evidence type="ECO:0000256" key="1">
    <source>
        <dbReference type="SAM" id="MobiDB-lite"/>
    </source>
</evidence>
<dbReference type="EMBL" id="QGNW01000013">
    <property type="protein sequence ID" value="RVX17489.1"/>
    <property type="molecule type" value="Genomic_DNA"/>
</dbReference>
<organism evidence="2 3">
    <name type="scientific">Vitis vinifera</name>
    <name type="common">Grape</name>
    <dbReference type="NCBI Taxonomy" id="29760"/>
    <lineage>
        <taxon>Eukaryota</taxon>
        <taxon>Viridiplantae</taxon>
        <taxon>Streptophyta</taxon>
        <taxon>Embryophyta</taxon>
        <taxon>Tracheophyta</taxon>
        <taxon>Spermatophyta</taxon>
        <taxon>Magnoliopsida</taxon>
        <taxon>eudicotyledons</taxon>
        <taxon>Gunneridae</taxon>
        <taxon>Pentapetalae</taxon>
        <taxon>rosids</taxon>
        <taxon>Vitales</taxon>
        <taxon>Vitaceae</taxon>
        <taxon>Viteae</taxon>
        <taxon>Vitis</taxon>
    </lineage>
</organism>
<evidence type="ECO:0000313" key="2">
    <source>
        <dbReference type="EMBL" id="RVX17489.1"/>
    </source>
</evidence>
<feature type="region of interest" description="Disordered" evidence="1">
    <location>
        <begin position="29"/>
        <end position="50"/>
    </location>
</feature>
<gene>
    <name evidence="2" type="ORF">CK203_003585</name>
</gene>
<dbReference type="Proteomes" id="UP000288805">
    <property type="component" value="Unassembled WGS sequence"/>
</dbReference>
<dbReference type="AlphaFoldDB" id="A0A438K8H1"/>
<sequence length="50" mass="5428">MDLRILALDSPLFLTHSAEVVSNPTRTNVRKAKARVATPVSGRDAPRTTP</sequence>
<protein>
    <submittedName>
        <fullName evidence="2">Uncharacterized protein</fullName>
    </submittedName>
</protein>
<evidence type="ECO:0000313" key="3">
    <source>
        <dbReference type="Proteomes" id="UP000288805"/>
    </source>
</evidence>
<proteinExistence type="predicted"/>
<reference evidence="2 3" key="1">
    <citation type="journal article" date="2018" name="PLoS Genet.">
        <title>Population sequencing reveals clonal diversity and ancestral inbreeding in the grapevine cultivar Chardonnay.</title>
        <authorList>
            <person name="Roach M.J."/>
            <person name="Johnson D.L."/>
            <person name="Bohlmann J."/>
            <person name="van Vuuren H.J."/>
            <person name="Jones S.J."/>
            <person name="Pretorius I.S."/>
            <person name="Schmidt S.A."/>
            <person name="Borneman A.R."/>
        </authorList>
    </citation>
    <scope>NUCLEOTIDE SEQUENCE [LARGE SCALE GENOMIC DNA]</scope>
    <source>
        <strain evidence="3">cv. Chardonnay</strain>
        <tissue evidence="2">Leaf</tissue>
    </source>
</reference>
<name>A0A438K8H1_VITVI</name>
<accession>A0A438K8H1</accession>